<organism evidence="1 2">
    <name type="scientific">Nocardia ignorata</name>
    <dbReference type="NCBI Taxonomy" id="145285"/>
    <lineage>
        <taxon>Bacteria</taxon>
        <taxon>Bacillati</taxon>
        <taxon>Actinomycetota</taxon>
        <taxon>Actinomycetes</taxon>
        <taxon>Mycobacteriales</taxon>
        <taxon>Nocardiaceae</taxon>
        <taxon>Nocardia</taxon>
    </lineage>
</organism>
<keyword evidence="2" id="KW-1185">Reference proteome</keyword>
<reference evidence="1 2" key="1">
    <citation type="submission" date="2019-03" db="EMBL/GenBank/DDBJ databases">
        <title>Genomic Encyclopedia of Type Strains, Phase IV (KMG-IV): sequencing the most valuable type-strain genomes for metagenomic binning, comparative biology and taxonomic classification.</title>
        <authorList>
            <person name="Goeker M."/>
        </authorList>
    </citation>
    <scope>NUCLEOTIDE SEQUENCE [LARGE SCALE GENOMIC DNA]</scope>
    <source>
        <strain evidence="1 2">DSM 44496</strain>
    </source>
</reference>
<gene>
    <name evidence="1" type="ORF">DFR75_105258</name>
</gene>
<proteinExistence type="predicted"/>
<evidence type="ECO:0000313" key="2">
    <source>
        <dbReference type="Proteomes" id="UP000295087"/>
    </source>
</evidence>
<name>A0A4R6P7B8_NOCIG</name>
<sequence length="118" mass="13012">MAGLQALRDKTLDVDLLMVVAAIGAAAIGHVLDGALLIVICSVQTALAIHCIDLKSPPNLAYSAGPGLTSTRIWARERYRSRRERHFHGGPLAWTVWRRLVTYQWRVLSSGVRVVRPS</sequence>
<comment type="caution">
    <text evidence="1">The sequence shown here is derived from an EMBL/GenBank/DDBJ whole genome shotgun (WGS) entry which is preliminary data.</text>
</comment>
<dbReference type="AlphaFoldDB" id="A0A4R6P7B8"/>
<protein>
    <submittedName>
        <fullName evidence="1">Uncharacterized protein</fullName>
    </submittedName>
</protein>
<dbReference type="Proteomes" id="UP000295087">
    <property type="component" value="Unassembled WGS sequence"/>
</dbReference>
<dbReference type="EMBL" id="SNXK01000005">
    <property type="protein sequence ID" value="TDP33020.1"/>
    <property type="molecule type" value="Genomic_DNA"/>
</dbReference>
<evidence type="ECO:0000313" key="1">
    <source>
        <dbReference type="EMBL" id="TDP33020.1"/>
    </source>
</evidence>
<accession>A0A4R6P7B8</accession>